<dbReference type="Pfam" id="PF08406">
    <property type="entry name" value="CbbQ_C"/>
    <property type="match status" value="1"/>
</dbReference>
<feature type="compositionally biased region" description="Low complexity" evidence="4">
    <location>
        <begin position="68"/>
        <end position="77"/>
    </location>
</feature>
<dbReference type="InterPro" id="IPR050764">
    <property type="entry name" value="CbbQ/NirQ/NorQ/GpvN"/>
</dbReference>
<dbReference type="GO" id="GO:0016887">
    <property type="term" value="F:ATP hydrolysis activity"/>
    <property type="evidence" value="ECO:0007669"/>
    <property type="project" value="InterPro"/>
</dbReference>
<dbReference type="Pfam" id="PF07728">
    <property type="entry name" value="AAA_5"/>
    <property type="match status" value="1"/>
</dbReference>
<feature type="domain" description="CbbQ/NirQ/NorQ C-terminal" evidence="6">
    <location>
        <begin position="314"/>
        <end position="365"/>
    </location>
</feature>
<dbReference type="AlphaFoldDB" id="A0AAP1ADD8"/>
<dbReference type="SUPFAM" id="SSF52540">
    <property type="entry name" value="P-loop containing nucleoside triphosphate hydrolases"/>
    <property type="match status" value="1"/>
</dbReference>
<protein>
    <submittedName>
        <fullName evidence="7">Porphyrin biosynthesis protein</fullName>
    </submittedName>
</protein>
<dbReference type="InterPro" id="IPR011704">
    <property type="entry name" value="ATPase_dyneun-rel_AAA"/>
</dbReference>
<evidence type="ECO:0000313" key="8">
    <source>
        <dbReference type="Proteomes" id="UP000051449"/>
    </source>
</evidence>
<evidence type="ECO:0000313" key="7">
    <source>
        <dbReference type="EMBL" id="KQE03588.1"/>
    </source>
</evidence>
<feature type="domain" description="ATPase dynein-related AAA" evidence="5">
    <location>
        <begin position="161"/>
        <end position="280"/>
    </location>
</feature>
<dbReference type="Gene3D" id="3.40.50.300">
    <property type="entry name" value="P-loop containing nucleotide triphosphate hydrolases"/>
    <property type="match status" value="1"/>
</dbReference>
<evidence type="ECO:0000256" key="2">
    <source>
        <dbReference type="ARBA" id="ARBA00022741"/>
    </source>
</evidence>
<dbReference type="InterPro" id="IPR027417">
    <property type="entry name" value="P-loop_NTPase"/>
</dbReference>
<gene>
    <name evidence="7" type="ORF">APD33_13310</name>
</gene>
<dbReference type="PANTHER" id="PTHR42759:SF1">
    <property type="entry name" value="MAGNESIUM-CHELATASE SUBUNIT CHLD"/>
    <property type="match status" value="1"/>
</dbReference>
<organism evidence="7 8">
    <name type="scientific">Acinetobacter baumannii</name>
    <dbReference type="NCBI Taxonomy" id="470"/>
    <lineage>
        <taxon>Bacteria</taxon>
        <taxon>Pseudomonadati</taxon>
        <taxon>Pseudomonadota</taxon>
        <taxon>Gammaproteobacteria</taxon>
        <taxon>Moraxellales</taxon>
        <taxon>Moraxellaceae</taxon>
        <taxon>Acinetobacter</taxon>
        <taxon>Acinetobacter calcoaceticus/baumannii complex</taxon>
    </lineage>
</organism>
<dbReference type="EMBL" id="LLGC01000179">
    <property type="protein sequence ID" value="KQE03588.1"/>
    <property type="molecule type" value="Genomic_DNA"/>
</dbReference>
<dbReference type="Proteomes" id="UP000051449">
    <property type="component" value="Unassembled WGS sequence"/>
</dbReference>
<comment type="similarity">
    <text evidence="1">Belongs to the CbbQ/NirQ/NorQ/GpvN family.</text>
</comment>
<reference evidence="7 8" key="1">
    <citation type="submission" date="2015-10" db="EMBL/GenBank/DDBJ databases">
        <title>The utility of whole genome sequencing in characterizing Acinetobacter epidemiology and analyzing hospital outbreaks.</title>
        <authorList>
            <person name="Ozer E.A."/>
            <person name="Fitzpatrick M.A."/>
            <person name="Hauser A.R."/>
        </authorList>
    </citation>
    <scope>NUCLEOTIDE SEQUENCE [LARGE SCALE GENOMIC DNA]</scope>
    <source>
        <strain evidence="7 8">ABBL072</strain>
    </source>
</reference>
<evidence type="ECO:0000259" key="6">
    <source>
        <dbReference type="Pfam" id="PF08406"/>
    </source>
</evidence>
<name>A0AAP1ADD8_ACIBA</name>
<dbReference type="InterPro" id="IPR013615">
    <property type="entry name" value="CbbQ_C"/>
</dbReference>
<dbReference type="GO" id="GO:0005524">
    <property type="term" value="F:ATP binding"/>
    <property type="evidence" value="ECO:0007669"/>
    <property type="project" value="UniProtKB-KW"/>
</dbReference>
<proteinExistence type="inferred from homology"/>
<keyword evidence="3" id="KW-0067">ATP-binding</keyword>
<feature type="region of interest" description="Disordered" evidence="4">
    <location>
        <begin position="60"/>
        <end position="81"/>
    </location>
</feature>
<evidence type="ECO:0000256" key="1">
    <source>
        <dbReference type="ARBA" id="ARBA00009417"/>
    </source>
</evidence>
<comment type="caution">
    <text evidence="7">The sequence shown here is derived from an EMBL/GenBank/DDBJ whole genome shotgun (WGS) entry which is preliminary data.</text>
</comment>
<keyword evidence="2" id="KW-0547">Nucleotide-binding</keyword>
<evidence type="ECO:0000256" key="4">
    <source>
        <dbReference type="SAM" id="MobiDB-lite"/>
    </source>
</evidence>
<evidence type="ECO:0000256" key="3">
    <source>
        <dbReference type="ARBA" id="ARBA00022840"/>
    </source>
</evidence>
<dbReference type="RefSeq" id="WP_000217805.1">
    <property type="nucleotide sequence ID" value="NZ_CACSGJ010000042.1"/>
</dbReference>
<accession>A0AAP1ADD8</accession>
<dbReference type="PANTHER" id="PTHR42759">
    <property type="entry name" value="MOXR FAMILY PROTEIN"/>
    <property type="match status" value="1"/>
</dbReference>
<evidence type="ECO:0000259" key="5">
    <source>
        <dbReference type="Pfam" id="PF07728"/>
    </source>
</evidence>
<sequence length="399" mass="44209">MTVNQNETIACEICKAQVHSIPHHLNTDHPKVTFENYKSSYPNAPTQSPALIERIRMKAEEQKKKAQEQAAAQPAQPSSVIQKPGSFVAKDTLVARNLHEIFEISGPEGKNAQGDPIPVSCIENSSSPDMVPEINNTYVFEIDVLKNTLIALELNIPFYVWGHKGTGKTELIDQVAARTGRPVVRIQHTANTEEAHIVGMWTVVDGNMTFQLGPLALAMKHGWLYLADEYDFAQPSVLSVYQAVMEGKPLNIKEADPENRIIKPHPNFRFCATGNTNGTGDETGLYSGTTIQNTANYDRFGMVMEKHYMSKEDEAKAIVRHTQIDPIDAKNLVEFATKVRAAYSNKEISDTISLRSLIYAAKLGVMRGSMNTGISLAYANKQSSRDYEIVKGIAQRVFG</sequence>